<evidence type="ECO:0000259" key="4">
    <source>
        <dbReference type="Pfam" id="PF06094"/>
    </source>
</evidence>
<feature type="binding site" evidence="3">
    <location>
        <begin position="6"/>
        <end position="11"/>
    </location>
    <ligand>
        <name>substrate</name>
    </ligand>
</feature>
<dbReference type="CDD" id="cd06661">
    <property type="entry name" value="GGCT_like"/>
    <property type="match status" value="1"/>
</dbReference>
<accession>A0A9D1NRB4</accession>
<dbReference type="InterPro" id="IPR036568">
    <property type="entry name" value="GGCT-like_sf"/>
</dbReference>
<proteinExistence type="predicted"/>
<dbReference type="PANTHER" id="PTHR12935">
    <property type="entry name" value="GAMMA-GLUTAMYLCYCLOTRANSFERASE"/>
    <property type="match status" value="1"/>
</dbReference>
<feature type="domain" description="Gamma-glutamylcyclotransferase AIG2-like" evidence="4">
    <location>
        <begin position="7"/>
        <end position="107"/>
    </location>
</feature>
<comment type="caution">
    <text evidence="5">The sequence shown here is derived from an EMBL/GenBank/DDBJ whole genome shotgun (WGS) entry which is preliminary data.</text>
</comment>
<dbReference type="Gene3D" id="3.10.490.10">
    <property type="entry name" value="Gamma-glutamyl cyclotransferase-like"/>
    <property type="match status" value="1"/>
</dbReference>
<feature type="active site" description="Proton acceptor" evidence="2">
    <location>
        <position position="73"/>
    </location>
</feature>
<dbReference type="Proteomes" id="UP000823960">
    <property type="component" value="Unassembled WGS sequence"/>
</dbReference>
<dbReference type="PANTHER" id="PTHR12935:SF0">
    <property type="entry name" value="GAMMA-GLUTAMYLCYCLOTRANSFERASE"/>
    <property type="match status" value="1"/>
</dbReference>
<keyword evidence="1" id="KW-0456">Lyase</keyword>
<evidence type="ECO:0000256" key="2">
    <source>
        <dbReference type="PIRSR" id="PIRSR617939-1"/>
    </source>
</evidence>
<evidence type="ECO:0000256" key="1">
    <source>
        <dbReference type="ARBA" id="ARBA00023239"/>
    </source>
</evidence>
<dbReference type="InterPro" id="IPR009288">
    <property type="entry name" value="AIG2-like_dom"/>
</dbReference>
<gene>
    <name evidence="5" type="ORF">IAD28_03740</name>
</gene>
<reference evidence="5" key="2">
    <citation type="journal article" date="2021" name="PeerJ">
        <title>Extensive microbial diversity within the chicken gut microbiome revealed by metagenomics and culture.</title>
        <authorList>
            <person name="Gilroy R."/>
            <person name="Ravi A."/>
            <person name="Getino M."/>
            <person name="Pursley I."/>
            <person name="Horton D.L."/>
            <person name="Alikhan N.F."/>
            <person name="Baker D."/>
            <person name="Gharbi K."/>
            <person name="Hall N."/>
            <person name="Watson M."/>
            <person name="Adriaenssens E.M."/>
            <person name="Foster-Nyarko E."/>
            <person name="Jarju S."/>
            <person name="Secka A."/>
            <person name="Antonio M."/>
            <person name="Oren A."/>
            <person name="Chaudhuri R.R."/>
            <person name="La Ragione R."/>
            <person name="Hildebrand F."/>
            <person name="Pallen M.J."/>
        </authorList>
    </citation>
    <scope>NUCLEOTIDE SEQUENCE</scope>
    <source>
        <strain evidence="5">1370</strain>
    </source>
</reference>
<dbReference type="SUPFAM" id="SSF110857">
    <property type="entry name" value="Gamma-glutamyl cyclotransferase-like"/>
    <property type="match status" value="1"/>
</dbReference>
<dbReference type="InterPro" id="IPR013024">
    <property type="entry name" value="GGCT-like"/>
</dbReference>
<evidence type="ECO:0000313" key="6">
    <source>
        <dbReference type="Proteomes" id="UP000823960"/>
    </source>
</evidence>
<dbReference type="GO" id="GO:0003839">
    <property type="term" value="F:gamma-glutamylcyclotransferase activity"/>
    <property type="evidence" value="ECO:0007669"/>
    <property type="project" value="InterPro"/>
</dbReference>
<dbReference type="EMBL" id="DVOL01000046">
    <property type="protein sequence ID" value="HIV10791.1"/>
    <property type="molecule type" value="Genomic_DNA"/>
</dbReference>
<dbReference type="AlphaFoldDB" id="A0A9D1NRB4"/>
<organism evidence="5 6">
    <name type="scientific">Candidatus Faeciplasma avium</name>
    <dbReference type="NCBI Taxonomy" id="2840798"/>
    <lineage>
        <taxon>Bacteria</taxon>
        <taxon>Bacillati</taxon>
        <taxon>Bacillota</taxon>
        <taxon>Clostridia</taxon>
        <taxon>Eubacteriales</taxon>
        <taxon>Oscillospiraceae</taxon>
        <taxon>Oscillospiraceae incertae sedis</taxon>
        <taxon>Candidatus Faeciplasma</taxon>
    </lineage>
</organism>
<dbReference type="InterPro" id="IPR017939">
    <property type="entry name" value="G-Glutamylcylcotransferase"/>
</dbReference>
<evidence type="ECO:0000313" key="5">
    <source>
        <dbReference type="EMBL" id="HIV10791.1"/>
    </source>
</evidence>
<name>A0A9D1NRB4_9FIRM</name>
<reference evidence="5" key="1">
    <citation type="submission" date="2020-10" db="EMBL/GenBank/DDBJ databases">
        <authorList>
            <person name="Gilroy R."/>
        </authorList>
    </citation>
    <scope>NUCLEOTIDE SEQUENCE</scope>
    <source>
        <strain evidence="5">1370</strain>
    </source>
</reference>
<sequence>MLKAYYIAYGSNMSVEDMKTRAPDARIVGTSMLNGWRLSLRKHATVEPCEGAVTPAVVWEISERDEIELDSYEDYPGYYDKKIIPVEVLCRDGSRITLDAMVYIMVDGHPLRMPSPSYIECLRKGYMGFGFPLEILENAISECKSVEL</sequence>
<dbReference type="Pfam" id="PF06094">
    <property type="entry name" value="GGACT"/>
    <property type="match status" value="1"/>
</dbReference>
<evidence type="ECO:0000256" key="3">
    <source>
        <dbReference type="PIRSR" id="PIRSR617939-2"/>
    </source>
</evidence>
<protein>
    <submittedName>
        <fullName evidence="5">Gamma-glutamylcyclotransferase</fullName>
    </submittedName>
</protein>